<protein>
    <submittedName>
        <fullName evidence="2">Prepilin-type processing-associated H-X9-DG protein</fullName>
    </submittedName>
</protein>
<keyword evidence="3" id="KW-1185">Reference proteome</keyword>
<dbReference type="AlphaFoldDB" id="A0A4R8DSC5"/>
<dbReference type="Proteomes" id="UP000294498">
    <property type="component" value="Unassembled WGS sequence"/>
</dbReference>
<feature type="signal peptide" evidence="1">
    <location>
        <begin position="1"/>
        <end position="22"/>
    </location>
</feature>
<keyword evidence="1" id="KW-0732">Signal</keyword>
<organism evidence="2 3">
    <name type="scientific">Dinghuibacter silviterrae</name>
    <dbReference type="NCBI Taxonomy" id="1539049"/>
    <lineage>
        <taxon>Bacteria</taxon>
        <taxon>Pseudomonadati</taxon>
        <taxon>Bacteroidota</taxon>
        <taxon>Chitinophagia</taxon>
        <taxon>Chitinophagales</taxon>
        <taxon>Chitinophagaceae</taxon>
        <taxon>Dinghuibacter</taxon>
    </lineage>
</organism>
<dbReference type="SUPFAM" id="SSF52317">
    <property type="entry name" value="Class I glutamine amidotransferase-like"/>
    <property type="match status" value="1"/>
</dbReference>
<dbReference type="RefSeq" id="WP_211352073.1">
    <property type="nucleotide sequence ID" value="NZ_SODV01000001.1"/>
</dbReference>
<evidence type="ECO:0000313" key="2">
    <source>
        <dbReference type="EMBL" id="TDX01110.1"/>
    </source>
</evidence>
<dbReference type="SUPFAM" id="SSF63829">
    <property type="entry name" value="Calcium-dependent phosphotriesterase"/>
    <property type="match status" value="1"/>
</dbReference>
<evidence type="ECO:0000256" key="1">
    <source>
        <dbReference type="SAM" id="SignalP"/>
    </source>
</evidence>
<name>A0A4R8DSC5_9BACT</name>
<gene>
    <name evidence="2" type="ORF">EDB95_2141</name>
</gene>
<dbReference type="InterPro" id="IPR011042">
    <property type="entry name" value="6-blade_b-propeller_TolB-like"/>
</dbReference>
<comment type="caution">
    <text evidence="2">The sequence shown here is derived from an EMBL/GenBank/DDBJ whole genome shotgun (WGS) entry which is preliminary data.</text>
</comment>
<feature type="chain" id="PRO_5020747184" evidence="1">
    <location>
        <begin position="23"/>
        <end position="528"/>
    </location>
</feature>
<dbReference type="Gene3D" id="2.120.10.30">
    <property type="entry name" value="TolB, C-terminal domain"/>
    <property type="match status" value="1"/>
</dbReference>
<accession>A0A4R8DSC5</accession>
<sequence>MHKLFSTLAAGALLVAGSAVQAQIVTLDYYFNNEWHRDKNGDSVRYHYTWEDKANSGFSKIGDVFTAHGFTLSSLPVAPTVENLRRTSVYIIVDPDTKSESPDPHFISPEDVDVLKNWVRSGGVLILMGNDKGNAEFEHFNTLATVFGIRFNEDCVNHVIGKNHDPGKIPMPGGDSIFKTPLLLYMKDVSSLHVDPPATAAILHGDTVLAATARYGRGTVFAVGDPWIYNEYIDNHNLSPEFQNTQGAEAWVSWIRTRVPGVDDPADKARPGTHHLQKLWETDTVVQTPESVLPDLKNHILYVSEIGYGSPDDFDGNGGVAKIGTDGKVIDLHWVTGLNSPKGLGRYGNTLYAADLTDVAVIDIPTGRVIKTIPVEGAKMLNDITVDDKGVVYVSDTRTAKIHRIDPDGTVTTWLTDMKGANGLKAIGQDLYILSGPDFLKAGPDKHLTRLALLDHGGDGLEPLSGGDWLATAWNGYVYYVYADGHVELLLDTHLIKKNTADIGYDPAQRIVFVPSFFGKTIAAYRLD</sequence>
<dbReference type="EMBL" id="SODV01000001">
    <property type="protein sequence ID" value="TDX01110.1"/>
    <property type="molecule type" value="Genomic_DNA"/>
</dbReference>
<reference evidence="2 3" key="1">
    <citation type="submission" date="2019-03" db="EMBL/GenBank/DDBJ databases">
        <title>Genomic Encyclopedia of Type Strains, Phase IV (KMG-IV): sequencing the most valuable type-strain genomes for metagenomic binning, comparative biology and taxonomic classification.</title>
        <authorList>
            <person name="Goeker M."/>
        </authorList>
    </citation>
    <scope>NUCLEOTIDE SEQUENCE [LARGE SCALE GENOMIC DNA]</scope>
    <source>
        <strain evidence="2 3">DSM 100059</strain>
    </source>
</reference>
<dbReference type="Gene3D" id="3.40.50.880">
    <property type="match status" value="1"/>
</dbReference>
<dbReference type="InterPro" id="IPR029062">
    <property type="entry name" value="Class_I_gatase-like"/>
</dbReference>
<proteinExistence type="predicted"/>
<evidence type="ECO:0000313" key="3">
    <source>
        <dbReference type="Proteomes" id="UP000294498"/>
    </source>
</evidence>